<sequence>MSSLAHERQKTAALARSLAVSQAAFYVYVSASKRTQARAANQP</sequence>
<organism evidence="1 2">
    <name type="scientific">Mycetohabitans rhizoxinica (strain DSM 19002 / CIP 109453 / HKI 454)</name>
    <name type="common">Paraburkholderia rhizoxinica</name>
    <dbReference type="NCBI Taxonomy" id="882378"/>
    <lineage>
        <taxon>Bacteria</taxon>
        <taxon>Pseudomonadati</taxon>
        <taxon>Pseudomonadota</taxon>
        <taxon>Betaproteobacteria</taxon>
        <taxon>Burkholderiales</taxon>
        <taxon>Burkholderiaceae</taxon>
        <taxon>Mycetohabitans</taxon>
    </lineage>
</organism>
<reference evidence="1 2" key="1">
    <citation type="journal article" date="2011" name="J. Bacteriol.">
        <title>Complete genome sequence of Burkholderia rhizoxinica, an endosymbiont of Rhizopus microsporus.</title>
        <authorList>
            <person name="Lackner G."/>
            <person name="Moebius N."/>
            <person name="Partida-Martinez L."/>
            <person name="Hertweck C."/>
        </authorList>
    </citation>
    <scope>NUCLEOTIDE SEQUENCE [LARGE SCALE GENOMIC DNA]</scope>
    <source>
        <strain evidence="2">DSM 19002 / CIP 109453 / HKI 454</strain>
    </source>
</reference>
<dbReference type="STRING" id="882378.RBRH_04016"/>
<accession>E5AP26</accession>
<evidence type="ECO:0000313" key="1">
    <source>
        <dbReference type="EMBL" id="CBW74358.1"/>
    </source>
</evidence>
<evidence type="ECO:0000313" key="2">
    <source>
        <dbReference type="Proteomes" id="UP000007437"/>
    </source>
</evidence>
<dbReference type="EMBL" id="FR687359">
    <property type="protein sequence ID" value="CBW74358.1"/>
    <property type="molecule type" value="Genomic_DNA"/>
</dbReference>
<protein>
    <submittedName>
        <fullName evidence="1">Uncharacterized protein</fullName>
    </submittedName>
</protein>
<dbReference type="AlphaFoldDB" id="E5AP26"/>
<dbReference type="KEGG" id="brh:RBRH_04016"/>
<name>E5AP26_MYCRK</name>
<gene>
    <name evidence="1" type="ordered locus">RBRH_04016</name>
</gene>
<proteinExistence type="predicted"/>
<dbReference type="Proteomes" id="UP000007437">
    <property type="component" value="Chromosome"/>
</dbReference>
<dbReference type="HOGENOM" id="CLU_3230879_0_0_4"/>